<dbReference type="InterPro" id="IPR005195">
    <property type="entry name" value="Glyco_hydro_65_M"/>
</dbReference>
<dbReference type="Pfam" id="PF03632">
    <property type="entry name" value="Glyco_hydro_65m"/>
    <property type="match status" value="1"/>
</dbReference>
<evidence type="ECO:0000259" key="6">
    <source>
        <dbReference type="Pfam" id="PF03636"/>
    </source>
</evidence>
<dbReference type="InterPro" id="IPR005196">
    <property type="entry name" value="Glyco_hydro_65_N"/>
</dbReference>
<dbReference type="RefSeq" id="WP_268047896.1">
    <property type="nucleotide sequence ID" value="NZ_JAPQES010000001.1"/>
</dbReference>
<dbReference type="InterPro" id="IPR008928">
    <property type="entry name" value="6-hairpin_glycosidase_sf"/>
</dbReference>
<feature type="domain" description="Glycoside hydrolase family 65 C-terminal" evidence="5">
    <location>
        <begin position="704"/>
        <end position="740"/>
    </location>
</feature>
<keyword evidence="2" id="KW-0328">Glycosyltransferase</keyword>
<evidence type="ECO:0000259" key="5">
    <source>
        <dbReference type="Pfam" id="PF03633"/>
    </source>
</evidence>
<dbReference type="PANTHER" id="PTHR11051">
    <property type="entry name" value="GLYCOSYL HYDROLASE-RELATED"/>
    <property type="match status" value="1"/>
</dbReference>
<organism evidence="7 8">
    <name type="scientific">Clostridium ganghwense</name>
    <dbReference type="NCBI Taxonomy" id="312089"/>
    <lineage>
        <taxon>Bacteria</taxon>
        <taxon>Bacillati</taxon>
        <taxon>Bacillota</taxon>
        <taxon>Clostridia</taxon>
        <taxon>Eubacteriales</taxon>
        <taxon>Clostridiaceae</taxon>
        <taxon>Clostridium</taxon>
    </lineage>
</organism>
<dbReference type="InterPro" id="IPR011013">
    <property type="entry name" value="Gal_mutarotase_sf_dom"/>
</dbReference>
<dbReference type="EMBL" id="JAPQES010000001">
    <property type="protein sequence ID" value="MCY6369517.1"/>
    <property type="molecule type" value="Genomic_DNA"/>
</dbReference>
<evidence type="ECO:0000256" key="3">
    <source>
        <dbReference type="ARBA" id="ARBA00022679"/>
    </source>
</evidence>
<proteinExistence type="inferred from homology"/>
<comment type="similarity">
    <text evidence="1">Belongs to the glycosyl hydrolase 65 family.</text>
</comment>
<protein>
    <submittedName>
        <fullName evidence="7">Glycoside hydrolase family 65 protein</fullName>
    </submittedName>
</protein>
<dbReference type="SUPFAM" id="SSF48208">
    <property type="entry name" value="Six-hairpin glycosidases"/>
    <property type="match status" value="1"/>
</dbReference>
<dbReference type="InterPro" id="IPR017045">
    <property type="entry name" value="Malt_Pase/Glycosyl_Hdrlase"/>
</dbReference>
<evidence type="ECO:0000256" key="2">
    <source>
        <dbReference type="ARBA" id="ARBA00022676"/>
    </source>
</evidence>
<dbReference type="InterPro" id="IPR037018">
    <property type="entry name" value="GH65_N"/>
</dbReference>
<evidence type="ECO:0000313" key="8">
    <source>
        <dbReference type="Proteomes" id="UP001079657"/>
    </source>
</evidence>
<dbReference type="InterPro" id="IPR012341">
    <property type="entry name" value="6hp_glycosidase-like_sf"/>
</dbReference>
<evidence type="ECO:0000313" key="7">
    <source>
        <dbReference type="EMBL" id="MCY6369517.1"/>
    </source>
</evidence>
<dbReference type="Proteomes" id="UP001079657">
    <property type="component" value="Unassembled WGS sequence"/>
</dbReference>
<dbReference type="GO" id="GO:0016787">
    <property type="term" value="F:hydrolase activity"/>
    <property type="evidence" value="ECO:0007669"/>
    <property type="project" value="UniProtKB-KW"/>
</dbReference>
<dbReference type="Gene3D" id="2.60.420.10">
    <property type="entry name" value="Maltose phosphorylase, domain 3"/>
    <property type="match status" value="1"/>
</dbReference>
<accession>A0ABT4CKE4</accession>
<evidence type="ECO:0000256" key="1">
    <source>
        <dbReference type="ARBA" id="ARBA00006768"/>
    </source>
</evidence>
<name>A0ABT4CKE4_9CLOT</name>
<dbReference type="PIRSF" id="PIRSF036289">
    <property type="entry name" value="Glycosyl_hydrolase_malt_phosph"/>
    <property type="match status" value="1"/>
</dbReference>
<feature type="domain" description="Glycoside hydrolase family 65 central catalytic" evidence="4">
    <location>
        <begin position="326"/>
        <end position="690"/>
    </location>
</feature>
<dbReference type="PANTHER" id="PTHR11051:SF8">
    <property type="entry name" value="PROTEIN-GLUCOSYLGALACTOSYLHYDROXYLYSINE GLUCOSIDASE"/>
    <property type="match status" value="1"/>
</dbReference>
<sequence length="749" mass="87566">MRQNDMNSLWCLIEDNYNVRNNRKYEGMFAQGNGYVSTRGVFEEGASDNSKDEEYMNKAGFVTVQGAKETKFKCGTYVPGITGNHPHLNEEIINLPWFLEFKVWFDNECLDMEKCSIDDYKRWLDFRDGTLNREFTWNTLSGAQVKMEYRRFLDRNIKNLSSQEINIKIVKGSGEVYIEAGIDGNVKTNGYNHFRDLKCLNIENRYIGLEVVTDNQNKICEASYIKCDKGFEWNIEKRENHILYTSRKAVEEGNKFVIRKYTAITTDRDLEVGNVSPLDRALNVIYKVEKESAENIYERHAKIWEERWEDSDILIEGDDKSQLAVRFSIYHLIRSCIEDDPRVAICAKGYAGEGYYGRYFWDTEIYMLPFYIYTNPKAARNLIKFRYNTLEGAKENAKRYGYKGARYPWESSIKGDEECPLWQFADNEVHITADIIFALWHYYSATNDYEFMVNYGVEMMVESSRYWVTRVDKNKNGGYDLLGVMGPDEYTPFTKNSAYTNRMVKFNLNKTVEFINVLSAMDRKNFNKIRNKLNLIDEELELFREISSKLTIPYNKERKLVLQSEDFESFADIDLDEIWTDRNRYFVQFISQDKMYRSKCIKQADVLALMMLFPQEFTNEEIKNAYEYYEPITTHDSSLSPATHATIAAWLGKEDEAVRFFNKAANVDLSLETDGAAEGIHIANSGGLWQLIVHGFAGVKSSVLEDTLKVQPKLPKHWDKLQFSITWKSKRYKITINKDRSYSIEEKLN</sequence>
<keyword evidence="3" id="KW-0808">Transferase</keyword>
<dbReference type="SUPFAM" id="SSF74650">
    <property type="entry name" value="Galactose mutarotase-like"/>
    <property type="match status" value="1"/>
</dbReference>
<keyword evidence="7" id="KW-0378">Hydrolase</keyword>
<dbReference type="Gene3D" id="1.50.10.10">
    <property type="match status" value="1"/>
</dbReference>
<dbReference type="Pfam" id="PF03636">
    <property type="entry name" value="Glyco_hydro_65N"/>
    <property type="match status" value="1"/>
</dbReference>
<dbReference type="InterPro" id="IPR005194">
    <property type="entry name" value="Glyco_hydro_65_C"/>
</dbReference>
<evidence type="ECO:0000259" key="4">
    <source>
        <dbReference type="Pfam" id="PF03632"/>
    </source>
</evidence>
<feature type="domain" description="Glycoside hydrolase family 65 N-terminal" evidence="6">
    <location>
        <begin position="14"/>
        <end position="268"/>
    </location>
</feature>
<dbReference type="Gene3D" id="2.70.98.40">
    <property type="entry name" value="Glycoside hydrolase, family 65, N-terminal domain"/>
    <property type="match status" value="1"/>
</dbReference>
<gene>
    <name evidence="7" type="ORF">OXH55_02500</name>
</gene>
<reference evidence="7" key="1">
    <citation type="submission" date="2022-12" db="EMBL/GenBank/DDBJ databases">
        <authorList>
            <person name="Wang J."/>
        </authorList>
    </citation>
    <scope>NUCLEOTIDE SEQUENCE</scope>
    <source>
        <strain evidence="7">HY-42-06</strain>
    </source>
</reference>
<dbReference type="Pfam" id="PF03633">
    <property type="entry name" value="Glyco_hydro_65C"/>
    <property type="match status" value="1"/>
</dbReference>
<comment type="caution">
    <text evidence="7">The sequence shown here is derived from an EMBL/GenBank/DDBJ whole genome shotgun (WGS) entry which is preliminary data.</text>
</comment>
<keyword evidence="8" id="KW-1185">Reference proteome</keyword>